<keyword evidence="4" id="KW-0808">Transferase</keyword>
<dbReference type="EMBL" id="FQYT01000007">
    <property type="protein sequence ID" value="SHI82477.1"/>
    <property type="molecule type" value="Genomic_DNA"/>
</dbReference>
<dbReference type="STRING" id="1122934.SAMN02745691_00908"/>
<organism evidence="6 7">
    <name type="scientific">Parasporobacterium paucivorans DSM 15970</name>
    <dbReference type="NCBI Taxonomy" id="1122934"/>
    <lineage>
        <taxon>Bacteria</taxon>
        <taxon>Bacillati</taxon>
        <taxon>Bacillota</taxon>
        <taxon>Clostridia</taxon>
        <taxon>Lachnospirales</taxon>
        <taxon>Lachnospiraceae</taxon>
        <taxon>Parasporobacterium</taxon>
    </lineage>
</organism>
<dbReference type="AlphaFoldDB" id="A0A1M6EAD6"/>
<evidence type="ECO:0000313" key="6">
    <source>
        <dbReference type="EMBL" id="SHI82477.1"/>
    </source>
</evidence>
<dbReference type="PANTHER" id="PTHR43179:SF12">
    <property type="entry name" value="GALACTOFURANOSYLTRANSFERASE GLFT2"/>
    <property type="match status" value="1"/>
</dbReference>
<dbReference type="InterPro" id="IPR001173">
    <property type="entry name" value="Glyco_trans_2-like"/>
</dbReference>
<keyword evidence="3" id="KW-0328">Glycosyltransferase</keyword>
<protein>
    <recommendedName>
        <fullName evidence="5">Glycosyltransferase 2-like domain-containing protein</fullName>
    </recommendedName>
</protein>
<dbReference type="Gene3D" id="3.90.550.10">
    <property type="entry name" value="Spore Coat Polysaccharide Biosynthesis Protein SpsA, Chain A"/>
    <property type="match status" value="1"/>
</dbReference>
<evidence type="ECO:0000256" key="1">
    <source>
        <dbReference type="ARBA" id="ARBA00004776"/>
    </source>
</evidence>
<keyword evidence="7" id="KW-1185">Reference proteome</keyword>
<evidence type="ECO:0000256" key="4">
    <source>
        <dbReference type="ARBA" id="ARBA00022679"/>
    </source>
</evidence>
<reference evidence="6 7" key="1">
    <citation type="submission" date="2016-11" db="EMBL/GenBank/DDBJ databases">
        <authorList>
            <person name="Jaros S."/>
            <person name="Januszkiewicz K."/>
            <person name="Wedrychowicz H."/>
        </authorList>
    </citation>
    <scope>NUCLEOTIDE SEQUENCE [LARGE SCALE GENOMIC DNA]</scope>
    <source>
        <strain evidence="6 7">DSM 15970</strain>
    </source>
</reference>
<feature type="domain" description="Glycosyltransferase 2-like" evidence="5">
    <location>
        <begin position="8"/>
        <end position="189"/>
    </location>
</feature>
<proteinExistence type="inferred from homology"/>
<evidence type="ECO:0000313" key="7">
    <source>
        <dbReference type="Proteomes" id="UP000184342"/>
    </source>
</evidence>
<comment type="pathway">
    <text evidence="1">Cell wall biogenesis; cell wall polysaccharide biosynthesis.</text>
</comment>
<sequence>MNKAETAIIVLNYKKYEDTIKCVTQLLSLDVKLMIVIVDNNSPNDSFSVLSDTFQWTESVHLIKTNKNGGYSYGNNCGIKKALEINPDLEYISIMNPDALVTDERVFTDMLFDFERESSSAAIAPLMIEQGAIQEERSGWLIPNAWDRVFARTVFARKKKRNAKMKGPYRIVEAIHGSFFIVKRQVFQDVEYFDENVFLYGEETILGIKIKQLGKKELIDTRYKYYHNHQYSIEDESKVIQNGKIMYSSLRYLFLKYYNPSRLAKMVFILVQGSLYYVYYPIKLQMKKVLYQGVARVEKR</sequence>
<dbReference type="OrthoDB" id="9813495at2"/>
<dbReference type="Pfam" id="PF00535">
    <property type="entry name" value="Glycos_transf_2"/>
    <property type="match status" value="1"/>
</dbReference>
<comment type="similarity">
    <text evidence="2">Belongs to the glycosyltransferase 2 family.</text>
</comment>
<accession>A0A1M6EAD6</accession>
<dbReference type="GO" id="GO:0016757">
    <property type="term" value="F:glycosyltransferase activity"/>
    <property type="evidence" value="ECO:0007669"/>
    <property type="project" value="UniProtKB-KW"/>
</dbReference>
<dbReference type="InterPro" id="IPR029044">
    <property type="entry name" value="Nucleotide-diphossugar_trans"/>
</dbReference>
<dbReference type="Proteomes" id="UP000184342">
    <property type="component" value="Unassembled WGS sequence"/>
</dbReference>
<evidence type="ECO:0000259" key="5">
    <source>
        <dbReference type="Pfam" id="PF00535"/>
    </source>
</evidence>
<dbReference type="RefSeq" id="WP_073993164.1">
    <property type="nucleotide sequence ID" value="NZ_FQYT01000007.1"/>
</dbReference>
<gene>
    <name evidence="6" type="ORF">SAMN02745691_00908</name>
</gene>
<evidence type="ECO:0000256" key="3">
    <source>
        <dbReference type="ARBA" id="ARBA00022676"/>
    </source>
</evidence>
<dbReference type="PANTHER" id="PTHR43179">
    <property type="entry name" value="RHAMNOSYLTRANSFERASE WBBL"/>
    <property type="match status" value="1"/>
</dbReference>
<name>A0A1M6EAD6_9FIRM</name>
<evidence type="ECO:0000256" key="2">
    <source>
        <dbReference type="ARBA" id="ARBA00006739"/>
    </source>
</evidence>
<dbReference type="SUPFAM" id="SSF53448">
    <property type="entry name" value="Nucleotide-diphospho-sugar transferases"/>
    <property type="match status" value="1"/>
</dbReference>